<organism evidence="14 15">
    <name type="scientific">Anaeramoeba ignava</name>
    <name type="common">Anaerobic marine amoeba</name>
    <dbReference type="NCBI Taxonomy" id="1746090"/>
    <lineage>
        <taxon>Eukaryota</taxon>
        <taxon>Metamonada</taxon>
        <taxon>Anaeramoebidae</taxon>
        <taxon>Anaeramoeba</taxon>
    </lineage>
</organism>
<proteinExistence type="inferred from homology"/>
<evidence type="ECO:0000256" key="12">
    <source>
        <dbReference type="SAM" id="Coils"/>
    </source>
</evidence>
<protein>
    <recommendedName>
        <fullName evidence="9">Vacuolar protein sorting-associated protein 11 homolog</fullName>
    </recommendedName>
</protein>
<evidence type="ECO:0000256" key="2">
    <source>
        <dbReference type="ARBA" id="ARBA00022448"/>
    </source>
</evidence>
<feature type="repeat" description="CHCR" evidence="11">
    <location>
        <begin position="588"/>
        <end position="755"/>
    </location>
</feature>
<dbReference type="InterPro" id="IPR057308">
    <property type="entry name" value="CHCR_PEP5_VPS11"/>
</dbReference>
<comment type="subcellular location">
    <subcellularLocation>
        <location evidence="8">Endomembrane system</location>
        <topology evidence="8">Peripheral membrane protein</topology>
        <orientation evidence="8">Cytoplasmic side</orientation>
    </subcellularLocation>
</comment>
<comment type="similarity">
    <text evidence="1 9">Belongs to the VPS11 family.</text>
</comment>
<evidence type="ECO:0000256" key="5">
    <source>
        <dbReference type="ARBA" id="ARBA00022833"/>
    </source>
</evidence>
<reference evidence="14" key="1">
    <citation type="submission" date="2022-10" db="EMBL/GenBank/DDBJ databases">
        <title>Novel sulphate-reducing endosymbionts in the free-living metamonad Anaeramoeba.</title>
        <authorList>
            <person name="Jerlstrom-Hultqvist J."/>
            <person name="Cepicka I."/>
            <person name="Gallot-Lavallee L."/>
            <person name="Salas-Leiva D."/>
            <person name="Curtis B.A."/>
            <person name="Zahonova K."/>
            <person name="Pipaliya S."/>
            <person name="Dacks J."/>
            <person name="Roger A.J."/>
        </authorList>
    </citation>
    <scope>NUCLEOTIDE SEQUENCE</scope>
    <source>
        <strain evidence="14">BMAN</strain>
    </source>
</reference>
<evidence type="ECO:0000256" key="9">
    <source>
        <dbReference type="PIRNR" id="PIRNR007860"/>
    </source>
</evidence>
<feature type="coiled-coil region" evidence="12">
    <location>
        <begin position="798"/>
        <end position="832"/>
    </location>
</feature>
<dbReference type="Pfam" id="PF23341">
    <property type="entry name" value="PEP5_VPS11_N"/>
    <property type="match status" value="1"/>
</dbReference>
<evidence type="ECO:0000256" key="4">
    <source>
        <dbReference type="ARBA" id="ARBA00022771"/>
    </source>
</evidence>
<dbReference type="Gene3D" id="3.30.40.10">
    <property type="entry name" value="Zinc/RING finger domain, C3HC4 (zinc finger)"/>
    <property type="match status" value="1"/>
</dbReference>
<feature type="domain" description="RING-type" evidence="13">
    <location>
        <begin position="841"/>
        <end position="877"/>
    </location>
</feature>
<dbReference type="SUPFAM" id="SSF57850">
    <property type="entry name" value="RING/U-box"/>
    <property type="match status" value="1"/>
</dbReference>
<dbReference type="GO" id="GO:0005768">
    <property type="term" value="C:endosome"/>
    <property type="evidence" value="ECO:0007669"/>
    <property type="project" value="TreeGrafter"/>
</dbReference>
<dbReference type="PANTHER" id="PTHR23323">
    <property type="entry name" value="VACUOLAR PROTEIN SORTING-ASSOCIATED PROTEIN"/>
    <property type="match status" value="1"/>
</dbReference>
<dbReference type="InterPro" id="IPR057307">
    <property type="entry name" value="PEP5_VPS11_N"/>
</dbReference>
<evidence type="ECO:0000313" key="15">
    <source>
        <dbReference type="Proteomes" id="UP001149090"/>
    </source>
</evidence>
<keyword evidence="5" id="KW-0862">Zinc</keyword>
<evidence type="ECO:0000256" key="3">
    <source>
        <dbReference type="ARBA" id="ARBA00022723"/>
    </source>
</evidence>
<name>A0A9Q0LLS4_ANAIG</name>
<dbReference type="InterPro" id="IPR013083">
    <property type="entry name" value="Znf_RING/FYVE/PHD"/>
</dbReference>
<dbReference type="Pfam" id="PF12451">
    <property type="entry name" value="VPS11_C"/>
    <property type="match status" value="1"/>
</dbReference>
<dbReference type="InterPro" id="IPR000547">
    <property type="entry name" value="Clathrin_H-chain/VPS_repeat"/>
</dbReference>
<dbReference type="OMA" id="LMTMEFK"/>
<dbReference type="OrthoDB" id="26184at2759"/>
<dbReference type="PROSITE" id="PS50089">
    <property type="entry name" value="ZF_RING_2"/>
    <property type="match status" value="1"/>
</dbReference>
<keyword evidence="7 9" id="KW-0472">Membrane</keyword>
<keyword evidence="6" id="KW-0653">Protein transport</keyword>
<evidence type="ECO:0000256" key="1">
    <source>
        <dbReference type="ARBA" id="ARBA00007070"/>
    </source>
</evidence>
<sequence length="930" mass="108615">MNHWKRFQFFDKQIVKDEENKPAQFGDYKCVTTGRGHIISADNNGNILFLNQDFKPVQEFPAYKNNVFLIYQMKHSYKLVTVGDEAPNSQPIIKIFDLILKNKKGDPSCKKEIKIGLGKNVEIQPTHLTLLEDLTQIAIAFNDGSIIHLRGNLTSDRTINQRFIRNPSKDPINALIFHPKMHNVLFYVTDEEIYSVFIGDREYSHMILDQPGAKESCVSAYEKYGLMIGREDGIHFFTNDMKVASYGLFGQKSSILSHKDYAIIFSHEKSKYTINFYDLTNSFIAFSAPFPLDCKYILYEWGSFYVITTDNKIYQLTEKSLESKFETLFRKNLYDTAITLAHHHQYDANIIMDMVRQYGDHLYSKGDYDGAIERYIKTIGKLEPSYVIKLFLGGDDNRIRNLALYLQELHRQKQSNDEHTTLLLNCYVKLKDEKNLKAFLTQEGKPSFDIETAIRVLRHGKYSTYALQLAELYQEHASYLTIQIEDLKNHRGALDYIKTLNFKEAEESLKKYGKTLLSVIPQETTEFLMKLCTNYVPEKPKVIIKEKKPKAQSLENLQIENMTQEEQRSLLFEKPQPKKEDIQIISNQDILLERQPSARISSAAKEFIDLFVEKPEWLIKFLEFIIKEQPNSEELIYNTLLELYLRDDVIEAQDEIEKEKITKNLRNEALKLLSNPQSNFNEDHGLVLVKMYNFPEGITYMLEKKQLYFEILQSHMKNKNYENIIRSCQKYGNQEKSLWLHALNFFASCEDDCSREIRIILDSVERLNLLEPLLVIQILSRKKKIKFEIVRDFLTKIMSNFNIELKSDKQQIEQSERTREELKEELEVFRTQPFNIQKSICSECDGLLDLPSINFLCGHSFHLRCLTISESECPICSQNFSLALDRKKQLEQKGLNHEDFRKDLDSENGFSKIAEYFGKGLFSQSILEKK</sequence>
<evidence type="ECO:0000256" key="11">
    <source>
        <dbReference type="PROSITE-ProRule" id="PRU01006"/>
    </source>
</evidence>
<dbReference type="PROSITE" id="PS50236">
    <property type="entry name" value="CHCR"/>
    <property type="match status" value="2"/>
</dbReference>
<accession>A0A9Q0LLS4</accession>
<dbReference type="PIRSF" id="PIRSF007860">
    <property type="entry name" value="VPS11"/>
    <property type="match status" value="1"/>
</dbReference>
<keyword evidence="3" id="KW-0479">Metal-binding</keyword>
<keyword evidence="2" id="KW-0813">Transport</keyword>
<dbReference type="GO" id="GO:0030674">
    <property type="term" value="F:protein-macromolecule adaptor activity"/>
    <property type="evidence" value="ECO:0007669"/>
    <property type="project" value="TreeGrafter"/>
</dbReference>
<evidence type="ECO:0000256" key="8">
    <source>
        <dbReference type="ARBA" id="ARBA00029433"/>
    </source>
</evidence>
<gene>
    <name evidence="14" type="ORF">M0811_07504</name>
</gene>
<keyword evidence="15" id="KW-1185">Reference proteome</keyword>
<dbReference type="Proteomes" id="UP001149090">
    <property type="component" value="Unassembled WGS sequence"/>
</dbReference>
<dbReference type="SUPFAM" id="SSF50978">
    <property type="entry name" value="WD40 repeat-like"/>
    <property type="match status" value="1"/>
</dbReference>
<dbReference type="Pfam" id="PF23356">
    <property type="entry name" value="TPR_PEP5_VPS11"/>
    <property type="match status" value="2"/>
</dbReference>
<evidence type="ECO:0000256" key="7">
    <source>
        <dbReference type="ARBA" id="ARBA00023136"/>
    </source>
</evidence>
<keyword evidence="12" id="KW-0175">Coiled coil</keyword>
<keyword evidence="4 10" id="KW-0863">Zinc-finger</keyword>
<evidence type="ECO:0000259" key="13">
    <source>
        <dbReference type="PROSITE" id="PS50089"/>
    </source>
</evidence>
<comment type="caution">
    <text evidence="14">The sequence shown here is derived from an EMBL/GenBank/DDBJ whole genome shotgun (WGS) entry which is preliminary data.</text>
</comment>
<dbReference type="EMBL" id="JAPDFW010000066">
    <property type="protein sequence ID" value="KAJ5075153.1"/>
    <property type="molecule type" value="Genomic_DNA"/>
</dbReference>
<evidence type="ECO:0000313" key="14">
    <source>
        <dbReference type="EMBL" id="KAJ5075153.1"/>
    </source>
</evidence>
<dbReference type="GO" id="GO:0007033">
    <property type="term" value="P:vacuole organization"/>
    <property type="evidence" value="ECO:0007669"/>
    <property type="project" value="TreeGrafter"/>
</dbReference>
<dbReference type="InterPro" id="IPR001841">
    <property type="entry name" value="Znf_RING"/>
</dbReference>
<dbReference type="PANTHER" id="PTHR23323:SF24">
    <property type="entry name" value="VACUOLAR PROTEIN SORTING-ASSOCIATED PROTEIN 11 HOMOLOG"/>
    <property type="match status" value="1"/>
</dbReference>
<dbReference type="GO" id="GO:0006904">
    <property type="term" value="P:vesicle docking involved in exocytosis"/>
    <property type="evidence" value="ECO:0007669"/>
    <property type="project" value="TreeGrafter"/>
</dbReference>
<dbReference type="GO" id="GO:0030897">
    <property type="term" value="C:HOPS complex"/>
    <property type="evidence" value="ECO:0007669"/>
    <property type="project" value="TreeGrafter"/>
</dbReference>
<evidence type="ECO:0000256" key="6">
    <source>
        <dbReference type="ARBA" id="ARBA00022927"/>
    </source>
</evidence>
<dbReference type="GO" id="GO:0007032">
    <property type="term" value="P:endosome organization"/>
    <property type="evidence" value="ECO:0007669"/>
    <property type="project" value="TreeGrafter"/>
</dbReference>
<dbReference type="InterPro" id="IPR024763">
    <property type="entry name" value="VPS11_C"/>
</dbReference>
<dbReference type="GO" id="GO:0048284">
    <property type="term" value="P:organelle fusion"/>
    <property type="evidence" value="ECO:0007669"/>
    <property type="project" value="TreeGrafter"/>
</dbReference>
<dbReference type="InterPro" id="IPR016528">
    <property type="entry name" value="VPS11"/>
</dbReference>
<dbReference type="AlphaFoldDB" id="A0A9Q0LLS4"/>
<dbReference type="InterPro" id="IPR036322">
    <property type="entry name" value="WD40_repeat_dom_sf"/>
</dbReference>
<dbReference type="GO" id="GO:0008270">
    <property type="term" value="F:zinc ion binding"/>
    <property type="evidence" value="ECO:0007669"/>
    <property type="project" value="UniProtKB-KW"/>
</dbReference>
<feature type="repeat" description="CHCR" evidence="11">
    <location>
        <begin position="375"/>
        <end position="525"/>
    </location>
</feature>
<dbReference type="GO" id="GO:0006886">
    <property type="term" value="P:intracellular protein transport"/>
    <property type="evidence" value="ECO:0007669"/>
    <property type="project" value="UniProtKB-UniRule"/>
</dbReference>
<evidence type="ECO:0000256" key="10">
    <source>
        <dbReference type="PROSITE-ProRule" id="PRU00175"/>
    </source>
</evidence>
<dbReference type="CDD" id="cd16688">
    <property type="entry name" value="RING-H2_Vps11"/>
    <property type="match status" value="1"/>
</dbReference>